<comment type="caution">
    <text evidence="2">The sequence shown here is derived from an EMBL/GenBank/DDBJ whole genome shotgun (WGS) entry which is preliminary data.</text>
</comment>
<protein>
    <submittedName>
        <fullName evidence="2">Uncharacterized protein</fullName>
    </submittedName>
</protein>
<gene>
    <name evidence="2" type="ORF">BN9_083310</name>
</gene>
<feature type="signal peptide" evidence="1">
    <location>
        <begin position="1"/>
        <end position="18"/>
    </location>
</feature>
<keyword evidence="1" id="KW-0732">Signal</keyword>
<evidence type="ECO:0000313" key="3">
    <source>
        <dbReference type="Proteomes" id="UP000053237"/>
    </source>
</evidence>
<sequence length="129" mass="14594">MLFWRVLFVADQFTSTWAIVHMDFHSNKFAGERHVWKKLSFLTVILVLDDKFVVGQSSMFTQCSLCRIQESDAFQHGPTSSDRGLAANLAFYCNDQSDEIVLDELAANALSVKSMAFVCFVLLIRCNTS</sequence>
<proteinExistence type="predicted"/>
<keyword evidence="3" id="KW-1185">Reference proteome</keyword>
<evidence type="ECO:0000256" key="1">
    <source>
        <dbReference type="SAM" id="SignalP"/>
    </source>
</evidence>
<dbReference type="EMBL" id="CAIX01000165">
    <property type="protein sequence ID" value="CCI47324.1"/>
    <property type="molecule type" value="Genomic_DNA"/>
</dbReference>
<evidence type="ECO:0000313" key="2">
    <source>
        <dbReference type="EMBL" id="CCI47324.1"/>
    </source>
</evidence>
<dbReference type="InParanoid" id="A0A024GKR3"/>
<dbReference type="Proteomes" id="UP000053237">
    <property type="component" value="Unassembled WGS sequence"/>
</dbReference>
<reference evidence="2 3" key="1">
    <citation type="submission" date="2012-05" db="EMBL/GenBank/DDBJ databases">
        <title>Recombination and specialization in a pathogen metapopulation.</title>
        <authorList>
            <person name="Gardiner A."/>
            <person name="Kemen E."/>
            <person name="Schultz-Larsen T."/>
            <person name="MacLean D."/>
            <person name="Van Oosterhout C."/>
            <person name="Jones J.D.G."/>
        </authorList>
    </citation>
    <scope>NUCLEOTIDE SEQUENCE [LARGE SCALE GENOMIC DNA]</scope>
    <source>
        <strain evidence="2 3">Ac Nc2</strain>
    </source>
</reference>
<name>A0A024GKR3_9STRA</name>
<dbReference type="AlphaFoldDB" id="A0A024GKR3"/>
<organism evidence="2 3">
    <name type="scientific">Albugo candida</name>
    <dbReference type="NCBI Taxonomy" id="65357"/>
    <lineage>
        <taxon>Eukaryota</taxon>
        <taxon>Sar</taxon>
        <taxon>Stramenopiles</taxon>
        <taxon>Oomycota</taxon>
        <taxon>Peronosporomycetes</taxon>
        <taxon>Albuginales</taxon>
        <taxon>Albuginaceae</taxon>
        <taxon>Albugo</taxon>
    </lineage>
</organism>
<feature type="chain" id="PRO_5001529679" evidence="1">
    <location>
        <begin position="19"/>
        <end position="129"/>
    </location>
</feature>
<accession>A0A024GKR3</accession>